<keyword evidence="1" id="KW-0175">Coiled coil</keyword>
<proteinExistence type="predicted"/>
<reference evidence="3 4" key="1">
    <citation type="submission" date="2020-02" db="EMBL/GenBank/DDBJ databases">
        <title>Draft genome sequence of Haematococcus lacustris strain NIES-144.</title>
        <authorList>
            <person name="Morimoto D."/>
            <person name="Nakagawa S."/>
            <person name="Yoshida T."/>
            <person name="Sawayama S."/>
        </authorList>
    </citation>
    <scope>NUCLEOTIDE SEQUENCE [LARGE SCALE GENOMIC DNA]</scope>
    <source>
        <strain evidence="3 4">NIES-144</strain>
    </source>
</reference>
<accession>A0A699ZD08</accession>
<feature type="coiled-coil region" evidence="1">
    <location>
        <begin position="40"/>
        <end position="81"/>
    </location>
</feature>
<evidence type="ECO:0000313" key="4">
    <source>
        <dbReference type="Proteomes" id="UP000485058"/>
    </source>
</evidence>
<dbReference type="Proteomes" id="UP000485058">
    <property type="component" value="Unassembled WGS sequence"/>
</dbReference>
<evidence type="ECO:0000256" key="1">
    <source>
        <dbReference type="SAM" id="Coils"/>
    </source>
</evidence>
<comment type="caution">
    <text evidence="3">The sequence shown here is derived from an EMBL/GenBank/DDBJ whole genome shotgun (WGS) entry which is preliminary data.</text>
</comment>
<keyword evidence="4" id="KW-1185">Reference proteome</keyword>
<organism evidence="3 4">
    <name type="scientific">Haematococcus lacustris</name>
    <name type="common">Green alga</name>
    <name type="synonym">Haematococcus pluvialis</name>
    <dbReference type="NCBI Taxonomy" id="44745"/>
    <lineage>
        <taxon>Eukaryota</taxon>
        <taxon>Viridiplantae</taxon>
        <taxon>Chlorophyta</taxon>
        <taxon>core chlorophytes</taxon>
        <taxon>Chlorophyceae</taxon>
        <taxon>CS clade</taxon>
        <taxon>Chlamydomonadales</taxon>
        <taxon>Haematococcaceae</taxon>
        <taxon>Haematococcus</taxon>
    </lineage>
</organism>
<evidence type="ECO:0000313" key="3">
    <source>
        <dbReference type="EMBL" id="GFH20567.1"/>
    </source>
</evidence>
<feature type="region of interest" description="Disordered" evidence="2">
    <location>
        <begin position="1"/>
        <end position="37"/>
    </location>
</feature>
<feature type="non-terminal residue" evidence="3">
    <location>
        <position position="1"/>
    </location>
</feature>
<protein>
    <submittedName>
        <fullName evidence="3">Uncharacterized protein</fullName>
    </submittedName>
</protein>
<feature type="non-terminal residue" evidence="3">
    <location>
        <position position="161"/>
    </location>
</feature>
<gene>
    <name evidence="3" type="ORF">HaLaN_17709</name>
</gene>
<dbReference type="AlphaFoldDB" id="A0A699ZD08"/>
<evidence type="ECO:0000256" key="2">
    <source>
        <dbReference type="SAM" id="MobiDB-lite"/>
    </source>
</evidence>
<sequence length="161" mass="16639">GEEGGDQGNTQGQGAVTASHGPHGRSAPAVSNNTTSTADLRSLKRQLSDSKALVATLTEEKAALTGKLEELQHDFRRLVARCESMGLGLAPTDAASLQPQAVTTSGIEGVGSMAGGSAWWASAASGLRPELDEGELQHYMQTELKVGQQQPGQRGKSTGPC</sequence>
<dbReference type="EMBL" id="BLLF01001658">
    <property type="protein sequence ID" value="GFH20567.1"/>
    <property type="molecule type" value="Genomic_DNA"/>
</dbReference>
<name>A0A699ZD08_HAELA</name>